<dbReference type="GO" id="GO:0005615">
    <property type="term" value="C:extracellular space"/>
    <property type="evidence" value="ECO:0007669"/>
    <property type="project" value="TreeGrafter"/>
</dbReference>
<evidence type="ECO:0000256" key="2">
    <source>
        <dbReference type="SAM" id="SignalP"/>
    </source>
</evidence>
<evidence type="ECO:0000313" key="4">
    <source>
        <dbReference type="EMBL" id="PAV90672.1"/>
    </source>
</evidence>
<feature type="signal peptide" evidence="2">
    <location>
        <begin position="1"/>
        <end position="17"/>
    </location>
</feature>
<dbReference type="PROSITE" id="PS51406">
    <property type="entry name" value="FIBRINOGEN_C_2"/>
    <property type="match status" value="1"/>
</dbReference>
<evidence type="ECO:0000256" key="1">
    <source>
        <dbReference type="SAM" id="MobiDB-lite"/>
    </source>
</evidence>
<feature type="domain" description="Fibrinogen C-terminal" evidence="3">
    <location>
        <begin position="220"/>
        <end position="426"/>
    </location>
</feature>
<feature type="chain" id="PRO_5012810389" description="Fibrinogen C-terminal domain-containing protein" evidence="2">
    <location>
        <begin position="18"/>
        <end position="549"/>
    </location>
</feature>
<dbReference type="SMART" id="SM00186">
    <property type="entry name" value="FBG"/>
    <property type="match status" value="1"/>
</dbReference>
<protein>
    <recommendedName>
        <fullName evidence="3">Fibrinogen C-terminal domain-containing protein</fullName>
    </recommendedName>
</protein>
<dbReference type="AlphaFoldDB" id="A0A2A2LWT0"/>
<dbReference type="SUPFAM" id="SSF56496">
    <property type="entry name" value="Fibrinogen C-terminal domain-like"/>
    <property type="match status" value="1"/>
</dbReference>
<evidence type="ECO:0000259" key="3">
    <source>
        <dbReference type="PROSITE" id="PS51406"/>
    </source>
</evidence>
<dbReference type="OrthoDB" id="7952570at2759"/>
<gene>
    <name evidence="4" type="ORF">WR25_05478</name>
</gene>
<proteinExistence type="predicted"/>
<dbReference type="InterPro" id="IPR002181">
    <property type="entry name" value="Fibrinogen_a/b/g_C_dom"/>
</dbReference>
<reference evidence="4 5" key="1">
    <citation type="journal article" date="2017" name="Curr. Biol.">
        <title>Genome architecture and evolution of a unichromosomal asexual nematode.</title>
        <authorList>
            <person name="Fradin H."/>
            <person name="Zegar C."/>
            <person name="Gutwein M."/>
            <person name="Lucas J."/>
            <person name="Kovtun M."/>
            <person name="Corcoran D."/>
            <person name="Baugh L.R."/>
            <person name="Kiontke K."/>
            <person name="Gunsalus K."/>
            <person name="Fitch D.H."/>
            <person name="Piano F."/>
        </authorList>
    </citation>
    <scope>NUCLEOTIDE SEQUENCE [LARGE SCALE GENOMIC DNA]</scope>
    <source>
        <strain evidence="4">PF1309</strain>
    </source>
</reference>
<sequence length="549" mass="58961">MLFKSIFSLILVQSILADAPGPYCLKVFLAHYENPAGTLDSGEPCSEFANMGAQCSMYFQACVDVLPLGEGQTACAPTGDSNNFGLITRGSNKYDFFDGQYGTNAMAQNPIIKPSSDGNFNSFRVTVKVTSQTSDGPSIDQFSFDVDVDSELNAVGSYTYSSKRRPYPTSLTVAWSAKSELTTGSPATVVTGATGVTHGTEPAGTGTSGAPQTSVAPVTTAPSAPIRDCEDFTGGDRANGIKSIIIEGAPVQVYCEYGANGVGSLTTFQSRGSDATTNAAFNNAKSVDAYKVPFGAPGKGSNSWIGLDNLANLTNSDISYYLRIDLCCGGASKSTQLYHNFKIMGPQYILNADPDIKNIGMDYWSSDTSKKDIGQPFATYQDLSPAFRDFCNMMTLYDYIGDVEVYGQGQGGWWFGSCGNNLNGLWIAKDNSNCAITSFPNITDPLKTIKAPGIELKLASSPLIYDPTGDNIQWDMEAISYDRSVHGSNLCANKKLARYENYSKNFWSLQESTNRKICSQVAPGTNVCRNAQFLLANPVMSVTPYIDAI</sequence>
<feature type="region of interest" description="Disordered" evidence="1">
    <location>
        <begin position="200"/>
        <end position="232"/>
    </location>
</feature>
<comment type="caution">
    <text evidence="4">The sequence shown here is derived from an EMBL/GenBank/DDBJ whole genome shotgun (WGS) entry which is preliminary data.</text>
</comment>
<organism evidence="4 5">
    <name type="scientific">Diploscapter pachys</name>
    <dbReference type="NCBI Taxonomy" id="2018661"/>
    <lineage>
        <taxon>Eukaryota</taxon>
        <taxon>Metazoa</taxon>
        <taxon>Ecdysozoa</taxon>
        <taxon>Nematoda</taxon>
        <taxon>Chromadorea</taxon>
        <taxon>Rhabditida</taxon>
        <taxon>Rhabditina</taxon>
        <taxon>Rhabditomorpha</taxon>
        <taxon>Rhabditoidea</taxon>
        <taxon>Rhabditidae</taxon>
        <taxon>Diploscapter</taxon>
    </lineage>
</organism>
<dbReference type="InterPro" id="IPR036056">
    <property type="entry name" value="Fibrinogen-like_C"/>
</dbReference>
<dbReference type="PANTHER" id="PTHR19143">
    <property type="entry name" value="FIBRINOGEN/TENASCIN/ANGIOPOEITIN"/>
    <property type="match status" value="1"/>
</dbReference>
<keyword evidence="2" id="KW-0732">Signal</keyword>
<accession>A0A2A2LWT0</accession>
<dbReference type="Proteomes" id="UP000218231">
    <property type="component" value="Unassembled WGS sequence"/>
</dbReference>
<dbReference type="InterPro" id="IPR050373">
    <property type="entry name" value="Fibrinogen_C-term_domain"/>
</dbReference>
<name>A0A2A2LWT0_9BILA</name>
<evidence type="ECO:0000313" key="5">
    <source>
        <dbReference type="Proteomes" id="UP000218231"/>
    </source>
</evidence>
<dbReference type="EMBL" id="LIAE01006363">
    <property type="protein sequence ID" value="PAV90672.1"/>
    <property type="molecule type" value="Genomic_DNA"/>
</dbReference>
<dbReference type="Gene3D" id="3.90.215.10">
    <property type="entry name" value="Gamma Fibrinogen, chain A, domain 1"/>
    <property type="match status" value="1"/>
</dbReference>
<keyword evidence="5" id="KW-1185">Reference proteome</keyword>
<feature type="compositionally biased region" description="Polar residues" evidence="1">
    <location>
        <begin position="208"/>
        <end position="222"/>
    </location>
</feature>
<dbReference type="STRING" id="2018661.A0A2A2LWT0"/>
<dbReference type="InterPro" id="IPR014716">
    <property type="entry name" value="Fibrinogen_a/b/g_C_1"/>
</dbReference>
<dbReference type="PANTHER" id="PTHR19143:SF444">
    <property type="entry name" value="PROTEIN SCABROUS"/>
    <property type="match status" value="1"/>
</dbReference>